<sequence>MLDWLRRWRGHQARTEAPLPRGEASCPPVSAPQAAPAPVAPQAAEDAGCPGATGTFAPSTTRSWVVQGYRVEADLSRQALCLAAPAEVGAEDGEPRLFPTLRAAGLSSRMASAAVLAQKAKQLDDGLVAAVELAVQRGAGLLRGKAYLLETWLASAAHGSPAAPAALLLAAARLGGVVRDVPRPLAADVTRLIDAFLADELRSKPLGVYTWSEPLRRVFQQDRLLQAPLRDPGHVEALARILREEAAARTTYEGVLALASRLTGPPATPDLTPVLRSLDRGQVEVGPAHAIFPPSRAVETDLAMKLLGDAPIPDGFDLVGELAARIRDGSVDLRPTEASGWYDLQTWALEPLAAPERAPEAPRVSLDPRYRELLLALFKGALTLTRETHVKQLEIPLAGCAAPTSRRPSVVVDVLPELAAEPTVSYYLRRALGYRFVRRALEAAFGADALTRIERLTPDGPLERPLSEELALMEGLFFGAAAAVAADLGMSLDEVMDPAFRDACAALDVLPDQDGALGSGRGREHDAEAFRRWSALEDGDVGRDARVMVPVFHDLERRKTKAWVFLGWAARRVLVSFQRPPAVRVFAPDGREASPPEVDVRFGALAHDLAYPVMAEITVDRLLDRDELRALCDRHRTRSAILAALEGGTRTSAQRTGDARDEPLRRRA</sequence>
<feature type="region of interest" description="Disordered" evidence="1">
    <location>
        <begin position="646"/>
        <end position="668"/>
    </location>
</feature>
<reference evidence="2 3" key="1">
    <citation type="submission" date="2014-02" db="EMBL/GenBank/DDBJ databases">
        <title>The small core and large imbalanced accessory genome model reveals a collaborative survival strategy of Sorangium cellulosum strains in nature.</title>
        <authorList>
            <person name="Han K."/>
            <person name="Peng R."/>
            <person name="Blom J."/>
            <person name="Li Y.-Z."/>
        </authorList>
    </citation>
    <scope>NUCLEOTIDE SEQUENCE [LARGE SCALE GENOMIC DNA]</scope>
    <source>
        <strain evidence="2 3">So0157-25</strain>
    </source>
</reference>
<proteinExistence type="predicted"/>
<gene>
    <name evidence="2" type="ORF">BE08_16425</name>
</gene>
<name>A0A150PIC9_SORCE</name>
<dbReference type="EMBL" id="JELY01001523">
    <property type="protein sequence ID" value="KYF55471.1"/>
    <property type="molecule type" value="Genomic_DNA"/>
</dbReference>
<comment type="caution">
    <text evidence="2">The sequence shown here is derived from an EMBL/GenBank/DDBJ whole genome shotgun (WGS) entry which is preliminary data.</text>
</comment>
<evidence type="ECO:0000256" key="1">
    <source>
        <dbReference type="SAM" id="MobiDB-lite"/>
    </source>
</evidence>
<protein>
    <submittedName>
        <fullName evidence="2">Uncharacterized protein</fullName>
    </submittedName>
</protein>
<feature type="region of interest" description="Disordered" evidence="1">
    <location>
        <begin position="9"/>
        <end position="55"/>
    </location>
</feature>
<evidence type="ECO:0000313" key="3">
    <source>
        <dbReference type="Proteomes" id="UP000075420"/>
    </source>
</evidence>
<organism evidence="2 3">
    <name type="scientific">Sorangium cellulosum</name>
    <name type="common">Polyangium cellulosum</name>
    <dbReference type="NCBI Taxonomy" id="56"/>
    <lineage>
        <taxon>Bacteria</taxon>
        <taxon>Pseudomonadati</taxon>
        <taxon>Myxococcota</taxon>
        <taxon>Polyangia</taxon>
        <taxon>Polyangiales</taxon>
        <taxon>Polyangiaceae</taxon>
        <taxon>Sorangium</taxon>
    </lineage>
</organism>
<dbReference type="Proteomes" id="UP000075420">
    <property type="component" value="Unassembled WGS sequence"/>
</dbReference>
<accession>A0A150PIC9</accession>
<feature type="compositionally biased region" description="Basic and acidic residues" evidence="1">
    <location>
        <begin position="657"/>
        <end position="668"/>
    </location>
</feature>
<feature type="compositionally biased region" description="Low complexity" evidence="1">
    <location>
        <begin position="24"/>
        <end position="44"/>
    </location>
</feature>
<evidence type="ECO:0000313" key="2">
    <source>
        <dbReference type="EMBL" id="KYF55471.1"/>
    </source>
</evidence>
<dbReference type="AlphaFoldDB" id="A0A150PIC9"/>